<gene>
    <name evidence="13" type="ORF">E6C55_19810</name>
</gene>
<dbReference type="OrthoDB" id="9760371at2"/>
<dbReference type="InterPro" id="IPR033479">
    <property type="entry name" value="dCache_1"/>
</dbReference>
<keyword evidence="6 10" id="KW-0472">Membrane</keyword>
<dbReference type="Proteomes" id="UP000310636">
    <property type="component" value="Unassembled WGS sequence"/>
</dbReference>
<dbReference type="CDD" id="cd06225">
    <property type="entry name" value="HAMP"/>
    <property type="match status" value="1"/>
</dbReference>
<organism evidence="13 14">
    <name type="scientific">Cohnella fermenti</name>
    <dbReference type="NCBI Taxonomy" id="2565925"/>
    <lineage>
        <taxon>Bacteria</taxon>
        <taxon>Bacillati</taxon>
        <taxon>Bacillota</taxon>
        <taxon>Bacilli</taxon>
        <taxon>Bacillales</taxon>
        <taxon>Paenibacillaceae</taxon>
        <taxon>Cohnella</taxon>
    </lineage>
</organism>
<dbReference type="EMBL" id="SSOB01000026">
    <property type="protein sequence ID" value="THF76274.1"/>
    <property type="molecule type" value="Genomic_DNA"/>
</dbReference>
<keyword evidence="7 9" id="KW-0807">Transducer</keyword>
<dbReference type="SMART" id="SM00304">
    <property type="entry name" value="HAMP"/>
    <property type="match status" value="1"/>
</dbReference>
<name>A0A4S4BTS6_9BACL</name>
<dbReference type="InterPro" id="IPR003660">
    <property type="entry name" value="HAMP_dom"/>
</dbReference>
<keyword evidence="2" id="KW-1003">Cell membrane</keyword>
<dbReference type="GO" id="GO:0007165">
    <property type="term" value="P:signal transduction"/>
    <property type="evidence" value="ECO:0007669"/>
    <property type="project" value="UniProtKB-KW"/>
</dbReference>
<dbReference type="Gene3D" id="1.10.287.950">
    <property type="entry name" value="Methyl-accepting chemotaxis protein"/>
    <property type="match status" value="1"/>
</dbReference>
<dbReference type="PANTHER" id="PTHR32089:SF112">
    <property type="entry name" value="LYSOZYME-LIKE PROTEIN-RELATED"/>
    <property type="match status" value="1"/>
</dbReference>
<evidence type="ECO:0000256" key="4">
    <source>
        <dbReference type="ARBA" id="ARBA00022692"/>
    </source>
</evidence>
<dbReference type="GO" id="GO:0006935">
    <property type="term" value="P:chemotaxis"/>
    <property type="evidence" value="ECO:0007669"/>
    <property type="project" value="UniProtKB-KW"/>
</dbReference>
<dbReference type="Pfam" id="PF00672">
    <property type="entry name" value="HAMP"/>
    <property type="match status" value="1"/>
</dbReference>
<dbReference type="Pfam" id="PF00015">
    <property type="entry name" value="MCPsignal"/>
    <property type="match status" value="1"/>
</dbReference>
<dbReference type="CDD" id="cd18774">
    <property type="entry name" value="PDC2_HK_sensor"/>
    <property type="match status" value="1"/>
</dbReference>
<comment type="subcellular location">
    <subcellularLocation>
        <location evidence="1">Cell membrane</location>
        <topology evidence="1">Multi-pass membrane protein</topology>
    </subcellularLocation>
</comment>
<sequence>MTAMFAAPLLLFGKSRSFTLRLLNPRRSIGMKLFLIIWSSILICVLAGGLLSSHISKEIIREKVSDAGLQTVQQTSEKLNLLLAGLEGITDQILTDQVVQEQVDALLAPKLSSYHVYQVYSKLTERLLTYAASNSMITDGYLIPVNENAKKSIAATSSSVIGTSSIVGDDAAAKPWFQAVLAAKGEPVWIATTPVEPESASSSSQAGPTIGVARLLVSKSQNADAFVLLLQIRLSDVADQFQRVDLGPGSELVISDGSGQYVYAPDSGRIGQAMDVQLPPNAWATGSLQAAGSDGGEAMLFFDTFALNGWQLIGTVPVRNLVKDADRISVVTWAIVAAAALLALGIGLFVIRIVALPLGRLQGLMREGQLGRLHVRAPMASEDEIGQLSRSFNDMMAQITTLVEQMGASAREVLNTAEALTAASSHTAGAARELSLATGEIAGSASSLATEAEKGSEQVGAIDRQRSLVAEAGSQMKAAAAGVKEASEAGASSVDVMLERTGQTESVARSMTEKIDHLKNSTGAVRRILDILNGLAQTTNILSLNASIEAARAGEAGRSFMVVAGEIRNLAEQSRKSIDDIGRLTDSIQLEIEDTVQSVAEVYPLLQHQIGSVRESGSIFETVQDHMEQFIESLHDGIA</sequence>
<dbReference type="Gene3D" id="3.30.450.20">
    <property type="entry name" value="PAS domain"/>
    <property type="match status" value="2"/>
</dbReference>
<keyword evidence="3" id="KW-0145">Chemotaxis</keyword>
<dbReference type="AlphaFoldDB" id="A0A4S4BTS6"/>
<evidence type="ECO:0000313" key="14">
    <source>
        <dbReference type="Proteomes" id="UP000310636"/>
    </source>
</evidence>
<evidence type="ECO:0000256" key="3">
    <source>
        <dbReference type="ARBA" id="ARBA00022500"/>
    </source>
</evidence>
<feature type="domain" description="HAMP" evidence="12">
    <location>
        <begin position="352"/>
        <end position="404"/>
    </location>
</feature>
<comment type="caution">
    <text evidence="13">The sequence shown here is derived from an EMBL/GenBank/DDBJ whole genome shotgun (WGS) entry which is preliminary data.</text>
</comment>
<evidence type="ECO:0000256" key="7">
    <source>
        <dbReference type="ARBA" id="ARBA00023224"/>
    </source>
</evidence>
<evidence type="ECO:0000259" key="11">
    <source>
        <dbReference type="PROSITE" id="PS50111"/>
    </source>
</evidence>
<evidence type="ECO:0000256" key="5">
    <source>
        <dbReference type="ARBA" id="ARBA00022989"/>
    </source>
</evidence>
<dbReference type="Gene3D" id="6.10.340.10">
    <property type="match status" value="1"/>
</dbReference>
<feature type="transmembrane region" description="Helical" evidence="10">
    <location>
        <begin position="33"/>
        <end position="51"/>
    </location>
</feature>
<evidence type="ECO:0000256" key="6">
    <source>
        <dbReference type="ARBA" id="ARBA00023136"/>
    </source>
</evidence>
<keyword evidence="5 10" id="KW-1133">Transmembrane helix</keyword>
<feature type="domain" description="Methyl-accepting transducer" evidence="11">
    <location>
        <begin position="423"/>
        <end position="639"/>
    </location>
</feature>
<evidence type="ECO:0000313" key="13">
    <source>
        <dbReference type="EMBL" id="THF76274.1"/>
    </source>
</evidence>
<dbReference type="SUPFAM" id="SSF58104">
    <property type="entry name" value="Methyl-accepting chemotaxis protein (MCP) signaling domain"/>
    <property type="match status" value="1"/>
</dbReference>
<evidence type="ECO:0000256" key="1">
    <source>
        <dbReference type="ARBA" id="ARBA00004651"/>
    </source>
</evidence>
<comment type="similarity">
    <text evidence="8">Belongs to the methyl-accepting chemotaxis (MCP) protein family.</text>
</comment>
<dbReference type="SMART" id="SM00283">
    <property type="entry name" value="MA"/>
    <property type="match status" value="1"/>
</dbReference>
<proteinExistence type="inferred from homology"/>
<evidence type="ECO:0000256" key="10">
    <source>
        <dbReference type="SAM" id="Phobius"/>
    </source>
</evidence>
<dbReference type="InterPro" id="IPR004089">
    <property type="entry name" value="MCPsignal_dom"/>
</dbReference>
<keyword evidence="14" id="KW-1185">Reference proteome</keyword>
<reference evidence="13 14" key="1">
    <citation type="submission" date="2019-04" db="EMBL/GenBank/DDBJ databases">
        <title>Cohnella sp. nov. isolated from preserved vegetables.</title>
        <authorList>
            <person name="Lin S.-Y."/>
            <person name="Hung M.-H."/>
            <person name="Young C.-C."/>
        </authorList>
    </citation>
    <scope>NUCLEOTIDE SEQUENCE [LARGE SCALE GENOMIC DNA]</scope>
    <source>
        <strain evidence="13 14">CC-MHH1044</strain>
    </source>
</reference>
<evidence type="ECO:0000256" key="8">
    <source>
        <dbReference type="ARBA" id="ARBA00029447"/>
    </source>
</evidence>
<accession>A0A4S4BTS6</accession>
<protein>
    <submittedName>
        <fullName evidence="13">Methyl-accepting chemotaxis protein</fullName>
    </submittedName>
</protein>
<dbReference type="PROSITE" id="PS50111">
    <property type="entry name" value="CHEMOTAXIS_TRANSDUC_2"/>
    <property type="match status" value="1"/>
</dbReference>
<evidence type="ECO:0000256" key="9">
    <source>
        <dbReference type="PROSITE-ProRule" id="PRU00284"/>
    </source>
</evidence>
<dbReference type="PANTHER" id="PTHR32089">
    <property type="entry name" value="METHYL-ACCEPTING CHEMOTAXIS PROTEIN MCPB"/>
    <property type="match status" value="1"/>
</dbReference>
<evidence type="ECO:0000259" key="12">
    <source>
        <dbReference type="PROSITE" id="PS50885"/>
    </source>
</evidence>
<keyword evidence="4 10" id="KW-0812">Transmembrane</keyword>
<dbReference type="GO" id="GO:0005886">
    <property type="term" value="C:plasma membrane"/>
    <property type="evidence" value="ECO:0007669"/>
    <property type="project" value="UniProtKB-SubCell"/>
</dbReference>
<feature type="transmembrane region" description="Helical" evidence="10">
    <location>
        <begin position="330"/>
        <end position="355"/>
    </location>
</feature>
<dbReference type="Pfam" id="PF02743">
    <property type="entry name" value="dCache_1"/>
    <property type="match status" value="1"/>
</dbReference>
<dbReference type="PROSITE" id="PS50885">
    <property type="entry name" value="HAMP"/>
    <property type="match status" value="1"/>
</dbReference>
<evidence type="ECO:0000256" key="2">
    <source>
        <dbReference type="ARBA" id="ARBA00022475"/>
    </source>
</evidence>